<evidence type="ECO:0000256" key="1">
    <source>
        <dbReference type="ARBA" id="ARBA00001971"/>
    </source>
</evidence>
<comment type="cofactor">
    <cofactor evidence="1 9">
        <name>heme</name>
        <dbReference type="ChEBI" id="CHEBI:30413"/>
    </cofactor>
</comment>
<dbReference type="PANTHER" id="PTHR46300:SF7">
    <property type="entry name" value="P450, PUTATIVE (EUROFUNG)-RELATED"/>
    <property type="match status" value="1"/>
</dbReference>
<dbReference type="InterPro" id="IPR050364">
    <property type="entry name" value="Cytochrome_P450_fung"/>
</dbReference>
<keyword evidence="5 9" id="KW-0479">Metal-binding</keyword>
<reference evidence="12" key="1">
    <citation type="submission" date="2021-01" db="EMBL/GenBank/DDBJ databases">
        <authorList>
            <person name="Kaushik A."/>
        </authorList>
    </citation>
    <scope>NUCLEOTIDE SEQUENCE</scope>
    <source>
        <strain evidence="12">AG3-T5</strain>
    </source>
</reference>
<organism evidence="12 13">
    <name type="scientific">Rhizoctonia solani</name>
    <dbReference type="NCBI Taxonomy" id="456999"/>
    <lineage>
        <taxon>Eukaryota</taxon>
        <taxon>Fungi</taxon>
        <taxon>Dikarya</taxon>
        <taxon>Basidiomycota</taxon>
        <taxon>Agaricomycotina</taxon>
        <taxon>Agaricomycetes</taxon>
        <taxon>Cantharellales</taxon>
        <taxon>Ceratobasidiaceae</taxon>
        <taxon>Rhizoctonia</taxon>
    </lineage>
</organism>
<evidence type="ECO:0000256" key="5">
    <source>
        <dbReference type="ARBA" id="ARBA00022723"/>
    </source>
</evidence>
<keyword evidence="11" id="KW-0812">Transmembrane</keyword>
<comment type="pathway">
    <text evidence="2">Secondary metabolite biosynthesis.</text>
</comment>
<dbReference type="InterPro" id="IPR017972">
    <property type="entry name" value="Cyt_P450_CS"/>
</dbReference>
<protein>
    <recommendedName>
        <fullName evidence="14">O-methylsterigmatocystin oxidoreductase</fullName>
    </recommendedName>
</protein>
<dbReference type="SUPFAM" id="SSF48264">
    <property type="entry name" value="Cytochrome P450"/>
    <property type="match status" value="1"/>
</dbReference>
<dbReference type="CDD" id="cd11065">
    <property type="entry name" value="CYP64-like"/>
    <property type="match status" value="1"/>
</dbReference>
<evidence type="ECO:0000256" key="2">
    <source>
        <dbReference type="ARBA" id="ARBA00005179"/>
    </source>
</evidence>
<accession>A0A8H3BCA1</accession>
<keyword evidence="4 9" id="KW-0349">Heme</keyword>
<dbReference type="GO" id="GO:0020037">
    <property type="term" value="F:heme binding"/>
    <property type="evidence" value="ECO:0007669"/>
    <property type="project" value="InterPro"/>
</dbReference>
<evidence type="ECO:0000256" key="9">
    <source>
        <dbReference type="PIRSR" id="PIRSR602401-1"/>
    </source>
</evidence>
<dbReference type="PANTHER" id="PTHR46300">
    <property type="entry name" value="P450, PUTATIVE (EUROFUNG)-RELATED-RELATED"/>
    <property type="match status" value="1"/>
</dbReference>
<dbReference type="InterPro" id="IPR001128">
    <property type="entry name" value="Cyt_P450"/>
</dbReference>
<dbReference type="AlphaFoldDB" id="A0A8H3BCA1"/>
<keyword evidence="8 10" id="KW-0503">Monooxygenase</keyword>
<evidence type="ECO:0000256" key="8">
    <source>
        <dbReference type="ARBA" id="ARBA00023033"/>
    </source>
</evidence>
<dbReference type="Proteomes" id="UP000663841">
    <property type="component" value="Unassembled WGS sequence"/>
</dbReference>
<dbReference type="Gene3D" id="1.10.630.10">
    <property type="entry name" value="Cytochrome P450"/>
    <property type="match status" value="1"/>
</dbReference>
<evidence type="ECO:0000256" key="4">
    <source>
        <dbReference type="ARBA" id="ARBA00022617"/>
    </source>
</evidence>
<sequence length="536" mass="59541">MLHIPDLVGIFSAHRYGQNTVFSPPVILLVGFIVIAGLCRKVYSSWMTSASLPPSPSKHWFWGNKNLLGQPHRHVLLGTKYKKELGDIISTVTPTKTNIYLNTMELATELLDKQASVTSDRPYDVMTNDLLGWGTSPAFRNHDEVHKKMRRVLASALHPTVARSYAPQHLDTTLSLLREVASNTDSFMESIDAAIATFTVRLAYGYSPKTQQDPVLFLAHDAIRYVGTSLSNHWLVNDLPLLKYVPSWFPGAGFKRIAQKGYASRMRYADTLFDRVLEQVRKGNVEQPSYVSGLLESKGGANSNSDDIYLIKWTGASIFTAGSTTTSSLIKSFFLMTCLYPEAAKKAQAEIDSVVGRERIPNLQDRPTLPYTEAFVQEIMRMFPPAPLGLSHVTTEDLQFQGYQIPKGSTINANIWAILRDPNHFSSPHTFNPSRFLGPKPELDPRKFIFGFGRRICPGLHVANNSAWVICAGLLSVFDIEAGPELVAKVASIGGRESERVYELTEPYGMGDPLPFDCRIKLRDSAALSILDNATS</sequence>
<comment type="caution">
    <text evidence="12">The sequence shown here is derived from an EMBL/GenBank/DDBJ whole genome shotgun (WGS) entry which is preliminary data.</text>
</comment>
<dbReference type="EMBL" id="CAJMWW010000170">
    <property type="protein sequence ID" value="CAE6454121.1"/>
    <property type="molecule type" value="Genomic_DNA"/>
</dbReference>
<dbReference type="GO" id="GO:0004497">
    <property type="term" value="F:monooxygenase activity"/>
    <property type="evidence" value="ECO:0007669"/>
    <property type="project" value="UniProtKB-KW"/>
</dbReference>
<evidence type="ECO:0008006" key="14">
    <source>
        <dbReference type="Google" id="ProtNLM"/>
    </source>
</evidence>
<keyword evidence="11" id="KW-0472">Membrane</keyword>
<dbReference type="Pfam" id="PF00067">
    <property type="entry name" value="p450"/>
    <property type="match status" value="1"/>
</dbReference>
<evidence type="ECO:0000313" key="13">
    <source>
        <dbReference type="Proteomes" id="UP000663841"/>
    </source>
</evidence>
<dbReference type="PROSITE" id="PS00086">
    <property type="entry name" value="CYTOCHROME_P450"/>
    <property type="match status" value="1"/>
</dbReference>
<evidence type="ECO:0000256" key="11">
    <source>
        <dbReference type="SAM" id="Phobius"/>
    </source>
</evidence>
<evidence type="ECO:0000256" key="3">
    <source>
        <dbReference type="ARBA" id="ARBA00010617"/>
    </source>
</evidence>
<name>A0A8H3BCA1_9AGAM</name>
<feature type="transmembrane region" description="Helical" evidence="11">
    <location>
        <begin position="20"/>
        <end position="39"/>
    </location>
</feature>
<feature type="binding site" description="axial binding residue" evidence="9">
    <location>
        <position position="457"/>
    </location>
    <ligand>
        <name>heme</name>
        <dbReference type="ChEBI" id="CHEBI:30413"/>
    </ligand>
    <ligandPart>
        <name>Fe</name>
        <dbReference type="ChEBI" id="CHEBI:18248"/>
    </ligandPart>
</feature>
<keyword evidence="6 10" id="KW-0560">Oxidoreductase</keyword>
<proteinExistence type="inferred from homology"/>
<gene>
    <name evidence="12" type="ORF">RDB_LOCUS133026</name>
</gene>
<comment type="similarity">
    <text evidence="3 10">Belongs to the cytochrome P450 family.</text>
</comment>
<dbReference type="InterPro" id="IPR036396">
    <property type="entry name" value="Cyt_P450_sf"/>
</dbReference>
<evidence type="ECO:0000256" key="6">
    <source>
        <dbReference type="ARBA" id="ARBA00023002"/>
    </source>
</evidence>
<dbReference type="InterPro" id="IPR002401">
    <property type="entry name" value="Cyt_P450_E_grp-I"/>
</dbReference>
<evidence type="ECO:0000256" key="7">
    <source>
        <dbReference type="ARBA" id="ARBA00023004"/>
    </source>
</evidence>
<evidence type="ECO:0000256" key="10">
    <source>
        <dbReference type="RuleBase" id="RU000461"/>
    </source>
</evidence>
<dbReference type="GO" id="GO:0005506">
    <property type="term" value="F:iron ion binding"/>
    <property type="evidence" value="ECO:0007669"/>
    <property type="project" value="InterPro"/>
</dbReference>
<dbReference type="GO" id="GO:0016705">
    <property type="term" value="F:oxidoreductase activity, acting on paired donors, with incorporation or reduction of molecular oxygen"/>
    <property type="evidence" value="ECO:0007669"/>
    <property type="project" value="InterPro"/>
</dbReference>
<dbReference type="PRINTS" id="PR00463">
    <property type="entry name" value="EP450I"/>
</dbReference>
<evidence type="ECO:0000313" key="12">
    <source>
        <dbReference type="EMBL" id="CAE6454121.1"/>
    </source>
</evidence>
<keyword evidence="11" id="KW-1133">Transmembrane helix</keyword>
<keyword evidence="7 9" id="KW-0408">Iron</keyword>